<dbReference type="GO" id="GO:0003677">
    <property type="term" value="F:DNA binding"/>
    <property type="evidence" value="ECO:0007669"/>
    <property type="project" value="UniProtKB-UniRule"/>
</dbReference>
<dbReference type="Pfam" id="PF00120">
    <property type="entry name" value="Gln-synt_C"/>
    <property type="match status" value="1"/>
</dbReference>
<dbReference type="PROSITE" id="PS51755">
    <property type="entry name" value="OMPR_PHOB"/>
    <property type="match status" value="1"/>
</dbReference>
<dbReference type="GO" id="GO:0005524">
    <property type="term" value="F:ATP binding"/>
    <property type="evidence" value="ECO:0007669"/>
    <property type="project" value="UniProtKB-KW"/>
</dbReference>
<evidence type="ECO:0000256" key="4">
    <source>
        <dbReference type="ARBA" id="ARBA00022840"/>
    </source>
</evidence>
<dbReference type="InterPro" id="IPR014746">
    <property type="entry name" value="Gln_synth/guanido_kin_cat_dom"/>
</dbReference>
<dbReference type="PANTHER" id="PTHR43785:SF12">
    <property type="entry name" value="TYPE-1 GLUTAMINE SYNTHETASE 2"/>
    <property type="match status" value="1"/>
</dbReference>
<dbReference type="GO" id="GO:0006355">
    <property type="term" value="P:regulation of DNA-templated transcription"/>
    <property type="evidence" value="ECO:0007669"/>
    <property type="project" value="InterPro"/>
</dbReference>
<dbReference type="Gene3D" id="3.30.590.10">
    <property type="entry name" value="Glutamine synthetase/guanido kinase, catalytic domain"/>
    <property type="match status" value="1"/>
</dbReference>
<accession>A0AA35R0L6</accession>
<dbReference type="InterPro" id="IPR016032">
    <property type="entry name" value="Sig_transdc_resp-reg_C-effctor"/>
</dbReference>
<evidence type="ECO:0000313" key="14">
    <source>
        <dbReference type="Proteomes" id="UP001174909"/>
    </source>
</evidence>
<keyword evidence="2" id="KW-0436">Ligase</keyword>
<keyword evidence="4" id="KW-0067">ATP-binding</keyword>
<organism evidence="13 14">
    <name type="scientific">Geodia barretti</name>
    <name type="common">Barrett's horny sponge</name>
    <dbReference type="NCBI Taxonomy" id="519541"/>
    <lineage>
        <taxon>Eukaryota</taxon>
        <taxon>Metazoa</taxon>
        <taxon>Porifera</taxon>
        <taxon>Demospongiae</taxon>
        <taxon>Heteroscleromorpha</taxon>
        <taxon>Tetractinellida</taxon>
        <taxon>Astrophorina</taxon>
        <taxon>Geodiidae</taxon>
        <taxon>Geodia</taxon>
    </lineage>
</organism>
<keyword evidence="6 7" id="KW-0238">DNA-binding</keyword>
<dbReference type="AlphaFoldDB" id="A0AA35R0L6"/>
<dbReference type="SUPFAM" id="SSF55931">
    <property type="entry name" value="Glutamine synthetase/guanido kinase"/>
    <property type="match status" value="1"/>
</dbReference>
<dbReference type="GO" id="GO:0004356">
    <property type="term" value="F:glutamine synthetase activity"/>
    <property type="evidence" value="ECO:0007669"/>
    <property type="project" value="InterPro"/>
</dbReference>
<evidence type="ECO:0000256" key="3">
    <source>
        <dbReference type="ARBA" id="ARBA00022741"/>
    </source>
</evidence>
<feature type="domain" description="GS catalytic" evidence="12">
    <location>
        <begin position="271"/>
        <end position="624"/>
    </location>
</feature>
<evidence type="ECO:0000256" key="2">
    <source>
        <dbReference type="ARBA" id="ARBA00022598"/>
    </source>
</evidence>
<dbReference type="Gene3D" id="3.10.20.70">
    <property type="entry name" value="Glutamine synthetase, N-terminal domain"/>
    <property type="match status" value="1"/>
</dbReference>
<dbReference type="SMART" id="SM01230">
    <property type="entry name" value="Gln-synt_C"/>
    <property type="match status" value="1"/>
</dbReference>
<dbReference type="InterPro" id="IPR008146">
    <property type="entry name" value="Gln_synth_cat_dom"/>
</dbReference>
<dbReference type="Gene3D" id="1.10.10.10">
    <property type="entry name" value="Winged helix-like DNA-binding domain superfamily/Winged helix DNA-binding domain"/>
    <property type="match status" value="1"/>
</dbReference>
<dbReference type="EMBL" id="CASHTH010000353">
    <property type="protein sequence ID" value="CAI7998804.1"/>
    <property type="molecule type" value="Genomic_DNA"/>
</dbReference>
<evidence type="ECO:0000256" key="9">
    <source>
        <dbReference type="RuleBase" id="RU000384"/>
    </source>
</evidence>
<dbReference type="Pfam" id="PF03951">
    <property type="entry name" value="Gln-synt_N"/>
    <property type="match status" value="1"/>
</dbReference>
<dbReference type="GO" id="GO:0006542">
    <property type="term" value="P:glutamine biosynthetic process"/>
    <property type="evidence" value="ECO:0007669"/>
    <property type="project" value="InterPro"/>
</dbReference>
<proteinExistence type="inferred from homology"/>
<dbReference type="PROSITE" id="PS51986">
    <property type="entry name" value="GS_BETA_GRASP"/>
    <property type="match status" value="1"/>
</dbReference>
<dbReference type="InterPro" id="IPR001867">
    <property type="entry name" value="OmpR/PhoB-type_DNA-bd"/>
</dbReference>
<dbReference type="InterPro" id="IPR008147">
    <property type="entry name" value="Gln_synt_N"/>
</dbReference>
<keyword evidence="5" id="KW-0902">Two-component regulatory system</keyword>
<comment type="caution">
    <text evidence="13">The sequence shown here is derived from an EMBL/GenBank/DDBJ whole genome shotgun (WGS) entry which is preliminary data.</text>
</comment>
<sequence length="624" mass="70098">TNEIASHGTPVIAITEESCADLFDFNSGYIELCFNYPSASEVKARIKAVRARATIQSEPMIVHGDLTIDVSSFAVSLNGRNIELTYKEYELLKLFASNPGRVFRREDILNRIWGDDYFGGTRTVDVHVRRLRSKLDDVSHNVIETMWRVGYRFSVPESPTARSFDDEAKEFVLRSAKEQDVRFIRLWFTDILGSVKGFAITIDELEHVLNTGASFDGAVIDSLARSDEVDTVAVPDPTTWQILPWRPSQDAVASMFCDLSTPDRQPLPTDGRHILRTVMRRARKLGYNFYVAPELEFYYADDSDEYYKSANDRTSMNSGVDYQDANMSARFNRASRYFDQTSPDLGGAELRREVVLALEKMGIPVKHSHHEVGQGQHEIDLRHTNALTMADSVVTYRVVVKEIAARMGGHATFMPQPFSDRPGSGMHTNMSLFSGDDNAFFSADEDEFHLSEVGKKFIAGLVTHAPEITAITNQWVNSYKRLVQGSEAPIFASWTAGNMNDLIRVPAFRPGQEASMRVEYRAPDAACNPYLAFTALLAAGLEGVENDYPLSTPITDTNFAGSHTLPRLPSSLQEAVAIADKSELLRKSLGDRAVDSFCRNKYLEWDEFNRTVTDFETNRYLDVL</sequence>
<name>A0AA35R0L6_GEOBA</name>
<evidence type="ECO:0000259" key="11">
    <source>
        <dbReference type="PROSITE" id="PS51986"/>
    </source>
</evidence>
<protein>
    <submittedName>
        <fullName evidence="13">Glutamine synthetase</fullName>
    </submittedName>
</protein>
<dbReference type="InterPro" id="IPR036388">
    <property type="entry name" value="WH-like_DNA-bd_sf"/>
</dbReference>
<reference evidence="13" key="1">
    <citation type="submission" date="2023-03" db="EMBL/GenBank/DDBJ databases">
        <authorList>
            <person name="Steffen K."/>
            <person name="Cardenas P."/>
        </authorList>
    </citation>
    <scope>NUCLEOTIDE SEQUENCE</scope>
</reference>
<comment type="similarity">
    <text evidence="8 9">Belongs to the glutamine synthetase family.</text>
</comment>
<gene>
    <name evidence="13" type="ORF">GBAR_LOCUS2532</name>
</gene>
<dbReference type="PROSITE" id="PS51987">
    <property type="entry name" value="GS_CATALYTIC"/>
    <property type="match status" value="1"/>
</dbReference>
<keyword evidence="1" id="KW-0597">Phosphoprotein</keyword>
<evidence type="ECO:0000256" key="5">
    <source>
        <dbReference type="ARBA" id="ARBA00023012"/>
    </source>
</evidence>
<evidence type="ECO:0000259" key="10">
    <source>
        <dbReference type="PROSITE" id="PS51755"/>
    </source>
</evidence>
<dbReference type="PANTHER" id="PTHR43785">
    <property type="entry name" value="GAMMA-GLUTAMYLPUTRESCINE SYNTHETASE"/>
    <property type="match status" value="1"/>
</dbReference>
<dbReference type="SUPFAM" id="SSF46894">
    <property type="entry name" value="C-terminal effector domain of the bipartite response regulators"/>
    <property type="match status" value="1"/>
</dbReference>
<feature type="domain" description="GS beta-grasp" evidence="11">
    <location>
        <begin position="179"/>
        <end position="264"/>
    </location>
</feature>
<evidence type="ECO:0000313" key="13">
    <source>
        <dbReference type="EMBL" id="CAI7998804.1"/>
    </source>
</evidence>
<feature type="domain" description="OmpR/PhoB-type" evidence="10">
    <location>
        <begin position="58"/>
        <end position="155"/>
    </location>
</feature>
<evidence type="ECO:0000256" key="6">
    <source>
        <dbReference type="ARBA" id="ARBA00023125"/>
    </source>
</evidence>
<feature type="DNA-binding region" description="OmpR/PhoB-type" evidence="7">
    <location>
        <begin position="58"/>
        <end position="155"/>
    </location>
</feature>
<dbReference type="FunFam" id="1.10.10.10:FF:000018">
    <property type="entry name" value="DNA-binding response regulator ResD"/>
    <property type="match status" value="1"/>
</dbReference>
<keyword evidence="3" id="KW-0547">Nucleotide-binding</keyword>
<dbReference type="SUPFAM" id="SSF54368">
    <property type="entry name" value="Glutamine synthetase, N-terminal domain"/>
    <property type="match status" value="1"/>
</dbReference>
<dbReference type="Pfam" id="PF00486">
    <property type="entry name" value="Trans_reg_C"/>
    <property type="match status" value="1"/>
</dbReference>
<dbReference type="InterPro" id="IPR036651">
    <property type="entry name" value="Gln_synt_N_sf"/>
</dbReference>
<dbReference type="SMART" id="SM00862">
    <property type="entry name" value="Trans_reg_C"/>
    <property type="match status" value="1"/>
</dbReference>
<dbReference type="CDD" id="cd00383">
    <property type="entry name" value="trans_reg_C"/>
    <property type="match status" value="1"/>
</dbReference>
<evidence type="ECO:0000256" key="8">
    <source>
        <dbReference type="PROSITE-ProRule" id="PRU01330"/>
    </source>
</evidence>
<evidence type="ECO:0000259" key="12">
    <source>
        <dbReference type="PROSITE" id="PS51987"/>
    </source>
</evidence>
<feature type="non-terminal residue" evidence="13">
    <location>
        <position position="1"/>
    </location>
</feature>
<dbReference type="GO" id="GO:0000160">
    <property type="term" value="P:phosphorelay signal transduction system"/>
    <property type="evidence" value="ECO:0007669"/>
    <property type="project" value="UniProtKB-KW"/>
</dbReference>
<keyword evidence="14" id="KW-1185">Reference proteome</keyword>
<evidence type="ECO:0000256" key="1">
    <source>
        <dbReference type="ARBA" id="ARBA00022553"/>
    </source>
</evidence>
<dbReference type="Proteomes" id="UP001174909">
    <property type="component" value="Unassembled WGS sequence"/>
</dbReference>
<evidence type="ECO:0000256" key="7">
    <source>
        <dbReference type="PROSITE-ProRule" id="PRU01091"/>
    </source>
</evidence>